<gene>
    <name evidence="3" type="ORF">C41B8_02477</name>
</gene>
<keyword evidence="4" id="KW-1185">Reference proteome</keyword>
<dbReference type="EMBL" id="APNK01000002">
    <property type="protein sequence ID" value="KEZ78959.1"/>
    <property type="molecule type" value="Genomic_DNA"/>
</dbReference>
<dbReference type="InterPro" id="IPR006805">
    <property type="entry name" value="Anth_synth_I_N"/>
</dbReference>
<dbReference type="Pfam" id="PF00425">
    <property type="entry name" value="Chorismate_bind"/>
    <property type="match status" value="1"/>
</dbReference>
<reference evidence="3 4" key="1">
    <citation type="submission" date="2013-03" db="EMBL/GenBank/DDBJ databases">
        <title>Salinisphaera hydrothermalis C41B8 Genome Sequencing.</title>
        <authorList>
            <person name="Li C."/>
            <person name="Lai Q."/>
            <person name="Shao Z."/>
        </authorList>
    </citation>
    <scope>NUCLEOTIDE SEQUENCE [LARGE SCALE GENOMIC DNA]</scope>
    <source>
        <strain evidence="3 4">C41B8</strain>
    </source>
</reference>
<feature type="domain" description="Chorismate-utilising enzyme C-terminal" evidence="1">
    <location>
        <begin position="185"/>
        <end position="437"/>
    </location>
</feature>
<name>A0A084IQH5_SALHC</name>
<dbReference type="PANTHER" id="PTHR11236">
    <property type="entry name" value="AMINOBENZOATE/ANTHRANILATE SYNTHASE"/>
    <property type="match status" value="1"/>
</dbReference>
<dbReference type="PRINTS" id="PR00095">
    <property type="entry name" value="ANTSNTHASEI"/>
</dbReference>
<evidence type="ECO:0000313" key="4">
    <source>
        <dbReference type="Proteomes" id="UP000028302"/>
    </source>
</evidence>
<proteinExistence type="predicted"/>
<sequence length="455" mass="49381">MGRIVVENDLARATVDARHYASLYRLAEAEPESCPSLLESSAGAAAQSRYDILFADPIESITPAQLGSRAAFFDHLDHCVSASRARATDIPFIGGWLVYFGYEMAAGVEPGLVLPPDTDGLPPALAVRCRSAIIHDRQRATFDVVSEDRDVERVAYWLERLEAVRDVPPSDAVSPAVHWREDAPETYLHAVARARDYIAAGDVFQANLARAWRGTLTEATSPGAIYAALRAANPAPFSALMQWQDAALICSSPERLLAIRGDQASVRPIAGTRRRHFGQEERISEELITHPKERAEHVMLIDLVRNDLGRVCRPGSIEVDELMVVESYAHVHHIVSNVRGRLNAGVGPGAALKAVFPGGTITGCPKVRCMEIIAELEGEGRGAYTGSIGYLSRCGTMDTNIIIRSLTQAGRQLTLRAGAGIVADSDPESELAETRHKAYGVLRAFREVSVEALDG</sequence>
<dbReference type="InterPro" id="IPR005801">
    <property type="entry name" value="ADC_synthase"/>
</dbReference>
<dbReference type="AlphaFoldDB" id="A0A084IQH5"/>
<accession>A0A084IQH5</accession>
<dbReference type="SUPFAM" id="SSF56322">
    <property type="entry name" value="ADC synthase"/>
    <property type="match status" value="1"/>
</dbReference>
<dbReference type="NCBIfam" id="NF006563">
    <property type="entry name" value="PRK09070.1"/>
    <property type="match status" value="1"/>
</dbReference>
<dbReference type="Gene3D" id="3.60.120.10">
    <property type="entry name" value="Anthranilate synthase"/>
    <property type="match status" value="1"/>
</dbReference>
<organism evidence="3 4">
    <name type="scientific">Salinisphaera hydrothermalis (strain C41B8)</name>
    <dbReference type="NCBI Taxonomy" id="1304275"/>
    <lineage>
        <taxon>Bacteria</taxon>
        <taxon>Pseudomonadati</taxon>
        <taxon>Pseudomonadota</taxon>
        <taxon>Gammaproteobacteria</taxon>
        <taxon>Salinisphaerales</taxon>
        <taxon>Salinisphaeraceae</taxon>
        <taxon>Salinisphaera</taxon>
    </lineage>
</organism>
<feature type="domain" description="Anthranilate synthase component I N-terminal" evidence="2">
    <location>
        <begin position="34"/>
        <end position="140"/>
    </location>
</feature>
<dbReference type="eggNOG" id="COG0147">
    <property type="taxonomic scope" value="Bacteria"/>
</dbReference>
<evidence type="ECO:0000259" key="2">
    <source>
        <dbReference type="Pfam" id="PF04715"/>
    </source>
</evidence>
<evidence type="ECO:0000313" key="3">
    <source>
        <dbReference type="EMBL" id="KEZ78959.1"/>
    </source>
</evidence>
<dbReference type="Proteomes" id="UP000028302">
    <property type="component" value="Unassembled WGS sequence"/>
</dbReference>
<dbReference type="GO" id="GO:0000162">
    <property type="term" value="P:L-tryptophan biosynthetic process"/>
    <property type="evidence" value="ECO:0007669"/>
    <property type="project" value="TreeGrafter"/>
</dbReference>
<dbReference type="Pfam" id="PF04715">
    <property type="entry name" value="Anth_synt_I_N"/>
    <property type="match status" value="1"/>
</dbReference>
<dbReference type="InterPro" id="IPR015890">
    <property type="entry name" value="Chorismate_C"/>
</dbReference>
<dbReference type="OrthoDB" id="9803598at2"/>
<comment type="caution">
    <text evidence="3">The sequence shown here is derived from an EMBL/GenBank/DDBJ whole genome shotgun (WGS) entry which is preliminary data.</text>
</comment>
<evidence type="ECO:0000259" key="1">
    <source>
        <dbReference type="Pfam" id="PF00425"/>
    </source>
</evidence>
<dbReference type="PANTHER" id="PTHR11236:SF9">
    <property type="entry name" value="ANTHRANILATE SYNTHASE COMPONENT 1"/>
    <property type="match status" value="1"/>
</dbReference>
<dbReference type="STRING" id="1304275.C41B8_02477"/>
<protein>
    <submittedName>
        <fullName evidence="3">Uncharacterized protein</fullName>
    </submittedName>
</protein>
<dbReference type="InterPro" id="IPR019999">
    <property type="entry name" value="Anth_synth_I-like"/>
</dbReference>
<dbReference type="PATRIC" id="fig|1304275.5.peg.502"/>